<reference evidence="1" key="1">
    <citation type="submission" date="2022-11" db="EMBL/GenBank/DDBJ databases">
        <title>Centuries of genome instability and evolution in soft-shell clam transmissible cancer (bioRxiv).</title>
        <authorList>
            <person name="Hart S.F.M."/>
            <person name="Yonemitsu M.A."/>
            <person name="Giersch R.M."/>
            <person name="Beal B.F."/>
            <person name="Arriagada G."/>
            <person name="Davis B.W."/>
            <person name="Ostrander E.A."/>
            <person name="Goff S.P."/>
            <person name="Metzger M.J."/>
        </authorList>
    </citation>
    <scope>NUCLEOTIDE SEQUENCE</scope>
    <source>
        <strain evidence="1">MELC-2E11</strain>
        <tissue evidence="1">Siphon/mantle</tissue>
    </source>
</reference>
<protein>
    <submittedName>
        <fullName evidence="1">Uncharacterized protein</fullName>
    </submittedName>
</protein>
<accession>A0ABY7FQC7</accession>
<dbReference type="Proteomes" id="UP001164746">
    <property type="component" value="Chromosome 13"/>
</dbReference>
<sequence>MQAEPQMNLVWKMCREICRNSMHRNQTPRTALGHFWGLRSKEFVGKKSKVENCAILFNMSTVLVDEHCFNIYIPKSSSDYEEMSCVTTAPTSVTGGTLRCKCGIGDICN</sequence>
<evidence type="ECO:0000313" key="2">
    <source>
        <dbReference type="Proteomes" id="UP001164746"/>
    </source>
</evidence>
<organism evidence="1 2">
    <name type="scientific">Mya arenaria</name>
    <name type="common">Soft-shell clam</name>
    <dbReference type="NCBI Taxonomy" id="6604"/>
    <lineage>
        <taxon>Eukaryota</taxon>
        <taxon>Metazoa</taxon>
        <taxon>Spiralia</taxon>
        <taxon>Lophotrochozoa</taxon>
        <taxon>Mollusca</taxon>
        <taxon>Bivalvia</taxon>
        <taxon>Autobranchia</taxon>
        <taxon>Heteroconchia</taxon>
        <taxon>Euheterodonta</taxon>
        <taxon>Imparidentia</taxon>
        <taxon>Neoheterodontei</taxon>
        <taxon>Myida</taxon>
        <taxon>Myoidea</taxon>
        <taxon>Myidae</taxon>
        <taxon>Mya</taxon>
    </lineage>
</organism>
<evidence type="ECO:0000313" key="1">
    <source>
        <dbReference type="EMBL" id="WAR24423.1"/>
    </source>
</evidence>
<dbReference type="EMBL" id="CP111024">
    <property type="protein sequence ID" value="WAR24423.1"/>
    <property type="molecule type" value="Genomic_DNA"/>
</dbReference>
<proteinExistence type="predicted"/>
<gene>
    <name evidence="1" type="ORF">MAR_038092</name>
</gene>
<name>A0ABY7FQC7_MYAAR</name>
<keyword evidence="2" id="KW-1185">Reference proteome</keyword>